<dbReference type="PROSITE" id="PS51257">
    <property type="entry name" value="PROKAR_LIPOPROTEIN"/>
    <property type="match status" value="1"/>
</dbReference>
<proteinExistence type="predicted"/>
<feature type="domain" description="DUF4097" evidence="1">
    <location>
        <begin position="63"/>
        <end position="248"/>
    </location>
</feature>
<gene>
    <name evidence="2" type="ORF">BEN51_11155</name>
</gene>
<dbReference type="OrthoDB" id="1905666at2"/>
<dbReference type="InterPro" id="IPR025164">
    <property type="entry name" value="Toastrack_DUF4097"/>
</dbReference>
<protein>
    <recommendedName>
        <fullName evidence="1">DUF4097 domain-containing protein</fullName>
    </recommendedName>
</protein>
<name>A0A343JER5_9CLOT</name>
<dbReference type="KEGG" id="cia:BEN51_11155"/>
<keyword evidence="3" id="KW-1185">Reference proteome</keyword>
<dbReference type="AlphaFoldDB" id="A0A343JER5"/>
<dbReference type="Pfam" id="PF13349">
    <property type="entry name" value="DUF4097"/>
    <property type="match status" value="1"/>
</dbReference>
<dbReference type="RefSeq" id="WP_119866150.1">
    <property type="nucleotide sequence ID" value="NZ_CP016786.1"/>
</dbReference>
<sequence>MKKISKIILSIFVTTILLSGCGVKFGIESRRNNKINDFINRNSTNKDGEKVNIKESIEGISNLDIEIDVSNLNIMYYDGEEVEISGVLGEESEGIKVDKNFNELEIEEKYNNSNNLNSDTSSDLTIKIPSSYNGNLKLSLGVGSCKVKDLILESMEVNAGVGELYIEDVSFNELNLESGLGDININTNKKTGDMNIKGGVGNINITLGDINGNLKFEGGLGDATIVIPEDAPVNIKTSSGLGSVNASAKTSGENKYLFDINMGIGELNIKN</sequence>
<organism evidence="2 3">
    <name type="scientific">Clostridium isatidis</name>
    <dbReference type="NCBI Taxonomy" id="182773"/>
    <lineage>
        <taxon>Bacteria</taxon>
        <taxon>Bacillati</taxon>
        <taxon>Bacillota</taxon>
        <taxon>Clostridia</taxon>
        <taxon>Eubacteriales</taxon>
        <taxon>Clostridiaceae</taxon>
        <taxon>Clostridium</taxon>
    </lineage>
</organism>
<evidence type="ECO:0000259" key="1">
    <source>
        <dbReference type="Pfam" id="PF13349"/>
    </source>
</evidence>
<reference evidence="2 3" key="1">
    <citation type="submission" date="2016-08" db="EMBL/GenBank/DDBJ databases">
        <title>Complete Genome Sequence Of The Indigo Reducing Clostridium isatidis DSM15098.</title>
        <authorList>
            <person name="Little G.T."/>
            <person name="Minton N.P."/>
        </authorList>
    </citation>
    <scope>NUCLEOTIDE SEQUENCE [LARGE SCALE GENOMIC DNA]</scope>
    <source>
        <strain evidence="2 3">DSM 15098</strain>
    </source>
</reference>
<evidence type="ECO:0000313" key="2">
    <source>
        <dbReference type="EMBL" id="ASW44023.1"/>
    </source>
</evidence>
<accession>A0A343JER5</accession>
<dbReference type="Proteomes" id="UP000264883">
    <property type="component" value="Chromosome"/>
</dbReference>
<dbReference type="EMBL" id="CP016786">
    <property type="protein sequence ID" value="ASW44023.1"/>
    <property type="molecule type" value="Genomic_DNA"/>
</dbReference>
<evidence type="ECO:0000313" key="3">
    <source>
        <dbReference type="Proteomes" id="UP000264883"/>
    </source>
</evidence>